<feature type="compositionally biased region" description="Polar residues" evidence="1">
    <location>
        <begin position="234"/>
        <end position="245"/>
    </location>
</feature>
<reference evidence="3 4" key="1">
    <citation type="submission" date="2019-07" db="EMBL/GenBank/DDBJ databases">
        <title>Genomes of Cafeteria roenbergensis.</title>
        <authorList>
            <person name="Fischer M.G."/>
            <person name="Hackl T."/>
            <person name="Roman M."/>
        </authorList>
    </citation>
    <scope>NUCLEOTIDE SEQUENCE [LARGE SCALE GENOMIC DNA]</scope>
    <source>
        <strain evidence="3 4">BVI</strain>
    </source>
</reference>
<keyword evidence="2" id="KW-0732">Signal</keyword>
<feature type="region of interest" description="Disordered" evidence="1">
    <location>
        <begin position="284"/>
        <end position="309"/>
    </location>
</feature>
<proteinExistence type="predicted"/>
<protein>
    <submittedName>
        <fullName evidence="3">Uncharacterized protein</fullName>
    </submittedName>
</protein>
<dbReference type="EMBL" id="VLTN01000028">
    <property type="protein sequence ID" value="KAA0151231.1"/>
    <property type="molecule type" value="Genomic_DNA"/>
</dbReference>
<feature type="signal peptide" evidence="2">
    <location>
        <begin position="1"/>
        <end position="25"/>
    </location>
</feature>
<sequence length="531" mass="54931">MPSPAVGGVLAVLVAAALLPGAVVARFHLPIRLPECFLLAARLDIAYNHGVESTYATYAVDGWHARLREDVYAHAHDHAAVPDMVALGLQERRMERAHTAVKHLDSRTHTLLSPRAARGDLRAPSSCMFLPLQGTDEAMLRAAARLDPAPTVANRSAQSAPPPPSRPSGASPGASGSDSGTPSSRAAAAGVAGGRCAGAAALPPALTVNEAEVALSSERLLGVVAGSAPFRLRTSASHSGDSRSVPQPEGPGSGPRGLAVPGAIVVNLTLHTSTASPAGVSSHLVLAPQPEPGRAGRGAGGEWAQDSVSGPEVWARWRELLRSRAEPSAHAEAEPAAARTAAPAAAAAAAAARAALEEWEGVVSTAGPCLRFLPPLVTVDASSQHQHQHQHQHHDSGAGGSDAGAEACDGADGQRKRQRHQAWAQGLPAGLELGTEAAWQAAAEAELPRPHAVVELSDRCLPVSLLGLRFEAVVADFESLECEQAWTRDEDDVCEADDAPRACRAGVLKQLLGPDAWTPHEDVDMGCEPLG</sequence>
<evidence type="ECO:0000313" key="3">
    <source>
        <dbReference type="EMBL" id="KAA0151231.1"/>
    </source>
</evidence>
<dbReference type="AlphaFoldDB" id="A0A5A8CHB1"/>
<evidence type="ECO:0000256" key="1">
    <source>
        <dbReference type="SAM" id="MobiDB-lite"/>
    </source>
</evidence>
<gene>
    <name evidence="3" type="ORF">FNF29_04706</name>
</gene>
<feature type="region of interest" description="Disordered" evidence="1">
    <location>
        <begin position="234"/>
        <end position="258"/>
    </location>
</feature>
<feature type="region of interest" description="Disordered" evidence="1">
    <location>
        <begin position="150"/>
        <end position="187"/>
    </location>
</feature>
<name>A0A5A8CHB1_CAFRO</name>
<feature type="chain" id="PRO_5022720719" evidence="2">
    <location>
        <begin position="26"/>
        <end position="531"/>
    </location>
</feature>
<evidence type="ECO:0000313" key="4">
    <source>
        <dbReference type="Proteomes" id="UP000323011"/>
    </source>
</evidence>
<feature type="compositionally biased region" description="Low complexity" evidence="1">
    <location>
        <begin position="167"/>
        <end position="187"/>
    </location>
</feature>
<comment type="caution">
    <text evidence="3">The sequence shown here is derived from an EMBL/GenBank/DDBJ whole genome shotgun (WGS) entry which is preliminary data.</text>
</comment>
<dbReference type="Proteomes" id="UP000323011">
    <property type="component" value="Unassembled WGS sequence"/>
</dbReference>
<feature type="region of interest" description="Disordered" evidence="1">
    <location>
        <begin position="381"/>
        <end position="423"/>
    </location>
</feature>
<keyword evidence="4" id="KW-1185">Reference proteome</keyword>
<accession>A0A5A8CHB1</accession>
<organism evidence="3 4">
    <name type="scientific">Cafeteria roenbergensis</name>
    <name type="common">Marine flagellate</name>
    <dbReference type="NCBI Taxonomy" id="33653"/>
    <lineage>
        <taxon>Eukaryota</taxon>
        <taxon>Sar</taxon>
        <taxon>Stramenopiles</taxon>
        <taxon>Bigyra</taxon>
        <taxon>Opalozoa</taxon>
        <taxon>Bicosoecida</taxon>
        <taxon>Cafeteriaceae</taxon>
        <taxon>Cafeteria</taxon>
    </lineage>
</organism>
<evidence type="ECO:0000256" key="2">
    <source>
        <dbReference type="SAM" id="SignalP"/>
    </source>
</evidence>